<evidence type="ECO:0000256" key="2">
    <source>
        <dbReference type="ARBA" id="ARBA00010145"/>
    </source>
</evidence>
<dbReference type="GO" id="GO:0005886">
    <property type="term" value="C:plasma membrane"/>
    <property type="evidence" value="ECO:0007669"/>
    <property type="project" value="UniProtKB-SubCell"/>
</dbReference>
<dbReference type="AlphaFoldDB" id="A0A1M4U7D5"/>
<reference evidence="9 10" key="1">
    <citation type="submission" date="2016-11" db="EMBL/GenBank/DDBJ databases">
        <authorList>
            <person name="Jaros S."/>
            <person name="Januszkiewicz K."/>
            <person name="Wedrychowicz H."/>
        </authorList>
    </citation>
    <scope>NUCLEOTIDE SEQUENCE [LARGE SCALE GENOMIC DNA]</scope>
    <source>
        <strain evidence="9 10">DSM 17459</strain>
    </source>
</reference>
<feature type="transmembrane region" description="Helical" evidence="8">
    <location>
        <begin position="283"/>
        <end position="305"/>
    </location>
</feature>
<evidence type="ECO:0000256" key="3">
    <source>
        <dbReference type="ARBA" id="ARBA00022448"/>
    </source>
</evidence>
<feature type="transmembrane region" description="Helical" evidence="8">
    <location>
        <begin position="195"/>
        <end position="214"/>
    </location>
</feature>
<organism evidence="9 10">
    <name type="scientific">Lactonifactor longoviformis DSM 17459</name>
    <dbReference type="NCBI Taxonomy" id="1122155"/>
    <lineage>
        <taxon>Bacteria</taxon>
        <taxon>Bacillati</taxon>
        <taxon>Bacillota</taxon>
        <taxon>Clostridia</taxon>
        <taxon>Eubacteriales</taxon>
        <taxon>Clostridiaceae</taxon>
        <taxon>Lactonifactor</taxon>
    </lineage>
</organism>
<feature type="transmembrane region" description="Helical" evidence="8">
    <location>
        <begin position="100"/>
        <end position="121"/>
    </location>
</feature>
<dbReference type="Pfam" id="PF03547">
    <property type="entry name" value="Mem_trans"/>
    <property type="match status" value="1"/>
</dbReference>
<dbReference type="Gene3D" id="1.20.1530.20">
    <property type="match status" value="1"/>
</dbReference>
<feature type="transmembrane region" description="Helical" evidence="8">
    <location>
        <begin position="6"/>
        <end position="24"/>
    </location>
</feature>
<evidence type="ECO:0000256" key="4">
    <source>
        <dbReference type="ARBA" id="ARBA00022475"/>
    </source>
</evidence>
<dbReference type="Proteomes" id="UP000184245">
    <property type="component" value="Unassembled WGS sequence"/>
</dbReference>
<evidence type="ECO:0000313" key="9">
    <source>
        <dbReference type="EMBL" id="SHE52682.1"/>
    </source>
</evidence>
<keyword evidence="3" id="KW-0813">Transport</keyword>
<dbReference type="PANTHER" id="PTHR36838">
    <property type="entry name" value="AUXIN EFFLUX CARRIER FAMILY PROTEIN"/>
    <property type="match status" value="1"/>
</dbReference>
<feature type="transmembrane region" description="Helical" evidence="8">
    <location>
        <begin position="253"/>
        <end position="271"/>
    </location>
</feature>
<comment type="similarity">
    <text evidence="2">Belongs to the auxin efflux carrier (TC 2.A.69) family.</text>
</comment>
<gene>
    <name evidence="9" type="ORF">SAMN02745158_00774</name>
</gene>
<evidence type="ECO:0000256" key="7">
    <source>
        <dbReference type="ARBA" id="ARBA00023136"/>
    </source>
</evidence>
<feature type="transmembrane region" description="Helical" evidence="8">
    <location>
        <begin position="164"/>
        <end position="183"/>
    </location>
</feature>
<dbReference type="PANTHER" id="PTHR36838:SF1">
    <property type="entry name" value="SLR1864 PROTEIN"/>
    <property type="match status" value="1"/>
</dbReference>
<dbReference type="InterPro" id="IPR038770">
    <property type="entry name" value="Na+/solute_symporter_sf"/>
</dbReference>
<dbReference type="RefSeq" id="WP_072849135.1">
    <property type="nucleotide sequence ID" value="NZ_FQVI01000002.1"/>
</dbReference>
<keyword evidence="4" id="KW-1003">Cell membrane</keyword>
<feature type="transmembrane region" description="Helical" evidence="8">
    <location>
        <begin position="226"/>
        <end position="247"/>
    </location>
</feature>
<dbReference type="OrthoDB" id="9798064at2"/>
<keyword evidence="10" id="KW-1185">Reference proteome</keyword>
<evidence type="ECO:0000256" key="1">
    <source>
        <dbReference type="ARBA" id="ARBA00004651"/>
    </source>
</evidence>
<keyword evidence="6 8" id="KW-1133">Transmembrane helix</keyword>
<evidence type="ECO:0000313" key="10">
    <source>
        <dbReference type="Proteomes" id="UP000184245"/>
    </source>
</evidence>
<dbReference type="GO" id="GO:0055085">
    <property type="term" value="P:transmembrane transport"/>
    <property type="evidence" value="ECO:0007669"/>
    <property type="project" value="InterPro"/>
</dbReference>
<protein>
    <submittedName>
        <fullName evidence="9">Uncharacterized protein</fullName>
    </submittedName>
</protein>
<feature type="transmembrane region" description="Helical" evidence="8">
    <location>
        <begin position="127"/>
        <end position="148"/>
    </location>
</feature>
<keyword evidence="5 8" id="KW-0812">Transmembrane</keyword>
<dbReference type="InterPro" id="IPR004776">
    <property type="entry name" value="Mem_transp_PIN-like"/>
</dbReference>
<dbReference type="EMBL" id="FQVI01000002">
    <property type="protein sequence ID" value="SHE52682.1"/>
    <property type="molecule type" value="Genomic_DNA"/>
</dbReference>
<dbReference type="STRING" id="1122155.SAMN02745158_00774"/>
<proteinExistence type="inferred from homology"/>
<keyword evidence="7 8" id="KW-0472">Membrane</keyword>
<accession>A0A1M4U7D5</accession>
<comment type="subcellular location">
    <subcellularLocation>
        <location evidence="1">Cell membrane</location>
        <topology evidence="1">Multi-pass membrane protein</topology>
    </subcellularLocation>
</comment>
<evidence type="ECO:0000256" key="5">
    <source>
        <dbReference type="ARBA" id="ARBA00022692"/>
    </source>
</evidence>
<feature type="transmembrane region" description="Helical" evidence="8">
    <location>
        <begin position="66"/>
        <end position="93"/>
    </location>
</feature>
<name>A0A1M4U7D5_9CLOT</name>
<evidence type="ECO:0000256" key="6">
    <source>
        <dbReference type="ARBA" id="ARBA00022989"/>
    </source>
</evidence>
<sequence length="306" mass="33595">MSFSLVLGQMVMIFILMMIGFFFFKQKLVSEQAAKDISVMVVNLCSPVLLISSVSRESSVTQHNVLVFTIVTVLSFAVLILLGHLISALLLVPKPRKSDYMMMTIFGNVGFIGIPVVSGLLGQDALIYVAIYNLAFNILIYTYGIYIIRKDMEGEQGGFRLKSCINPGTIASLITIIIFWFHIPVPNVAAQLLNYAGQPATFLSLFVIGTSLAQMNLREVVSDVRLLLFTLLRFVAVPILAVLISKLVLKDEMMRGVLALMIAVPVGNLPAMLNKQFGKDDSVVAKGIVYTTVLSVLTITVTCMFL</sequence>
<evidence type="ECO:0000256" key="8">
    <source>
        <dbReference type="SAM" id="Phobius"/>
    </source>
</evidence>